<evidence type="ECO:0000256" key="1">
    <source>
        <dbReference type="SAM" id="MobiDB-lite"/>
    </source>
</evidence>
<dbReference type="EMBL" id="LR798394">
    <property type="protein sequence ID" value="CAB5228681.1"/>
    <property type="molecule type" value="Genomic_DNA"/>
</dbReference>
<feature type="region of interest" description="Disordered" evidence="1">
    <location>
        <begin position="1"/>
        <end position="22"/>
    </location>
</feature>
<name>A0A6J7XD01_9CAUD</name>
<gene>
    <name evidence="3" type="ORF">UFOVP1549_54</name>
    <name evidence="2" type="ORF">UFOVP303_40</name>
</gene>
<reference evidence="3" key="1">
    <citation type="submission" date="2020-05" db="EMBL/GenBank/DDBJ databases">
        <authorList>
            <person name="Chiriac C."/>
            <person name="Salcher M."/>
            <person name="Ghai R."/>
            <person name="Kavagutti S V."/>
        </authorList>
    </citation>
    <scope>NUCLEOTIDE SEQUENCE</scope>
</reference>
<sequence>MAKSKQNAGKATIMATKKQTKKIGKVMHEYKVGTLHSGSKKGPVVKSRKQAIAIAMSEAKMVKKKKTRGK</sequence>
<evidence type="ECO:0000313" key="3">
    <source>
        <dbReference type="EMBL" id="CAB5228681.1"/>
    </source>
</evidence>
<proteinExistence type="predicted"/>
<dbReference type="InterPro" id="IPR045468">
    <property type="entry name" value="DUF6496"/>
</dbReference>
<dbReference type="EMBL" id="LR796315">
    <property type="protein sequence ID" value="CAB4136093.1"/>
    <property type="molecule type" value="Genomic_DNA"/>
</dbReference>
<dbReference type="Pfam" id="PF20106">
    <property type="entry name" value="DUF6496"/>
    <property type="match status" value="1"/>
</dbReference>
<accession>A0A6J7XD01</accession>
<organism evidence="3">
    <name type="scientific">uncultured Caudovirales phage</name>
    <dbReference type="NCBI Taxonomy" id="2100421"/>
    <lineage>
        <taxon>Viruses</taxon>
        <taxon>Duplodnaviria</taxon>
        <taxon>Heunggongvirae</taxon>
        <taxon>Uroviricota</taxon>
        <taxon>Caudoviricetes</taxon>
        <taxon>Peduoviridae</taxon>
        <taxon>Maltschvirus</taxon>
        <taxon>Maltschvirus maltsch</taxon>
    </lineage>
</organism>
<protein>
    <submittedName>
        <fullName evidence="3">Uncharacterized protein</fullName>
    </submittedName>
</protein>
<evidence type="ECO:0000313" key="2">
    <source>
        <dbReference type="EMBL" id="CAB4136093.1"/>
    </source>
</evidence>